<evidence type="ECO:0000259" key="8">
    <source>
        <dbReference type="Pfam" id="PF17851"/>
    </source>
</evidence>
<dbReference type="Gene3D" id="2.115.10.20">
    <property type="entry name" value="Glycosyl hydrolase domain, family 43"/>
    <property type="match status" value="1"/>
</dbReference>
<feature type="site" description="Important for catalytic activity, responsible for pKa modulation of the active site Glu and correct orientation of both the proton donor and substrate" evidence="5">
    <location>
        <position position="136"/>
    </location>
</feature>
<dbReference type="InterPro" id="IPR041542">
    <property type="entry name" value="GH43_C2"/>
</dbReference>
<accession>C6W155</accession>
<dbReference type="RefSeq" id="WP_015810169.1">
    <property type="nucleotide sequence ID" value="NC_013037.1"/>
</dbReference>
<dbReference type="GO" id="GO:0005975">
    <property type="term" value="P:carbohydrate metabolic process"/>
    <property type="evidence" value="ECO:0007669"/>
    <property type="project" value="InterPro"/>
</dbReference>
<dbReference type="GO" id="GO:0004553">
    <property type="term" value="F:hydrolase activity, hydrolyzing O-glycosyl compounds"/>
    <property type="evidence" value="ECO:0007669"/>
    <property type="project" value="InterPro"/>
</dbReference>
<feature type="chain" id="PRO_5002972242" evidence="7">
    <location>
        <begin position="20"/>
        <end position="495"/>
    </location>
</feature>
<evidence type="ECO:0000256" key="3">
    <source>
        <dbReference type="ARBA" id="ARBA00023295"/>
    </source>
</evidence>
<dbReference type="SUPFAM" id="SSF75005">
    <property type="entry name" value="Arabinanase/levansucrase/invertase"/>
    <property type="match status" value="1"/>
</dbReference>
<dbReference type="InterPro" id="IPR013320">
    <property type="entry name" value="ConA-like_dom_sf"/>
</dbReference>
<evidence type="ECO:0000256" key="1">
    <source>
        <dbReference type="ARBA" id="ARBA00009865"/>
    </source>
</evidence>
<dbReference type="InterPro" id="IPR023296">
    <property type="entry name" value="Glyco_hydro_beta-prop_sf"/>
</dbReference>
<dbReference type="EMBL" id="CP001619">
    <property type="protein sequence ID" value="ACT91912.1"/>
    <property type="molecule type" value="Genomic_DNA"/>
</dbReference>
<keyword evidence="2 6" id="KW-0378">Hydrolase</keyword>
<organism evidence="9 10">
    <name type="scientific">Dyadobacter fermentans (strain ATCC 700827 / DSM 18053 / CIP 107007 / KCTC 52180 / NS114)</name>
    <dbReference type="NCBI Taxonomy" id="471854"/>
    <lineage>
        <taxon>Bacteria</taxon>
        <taxon>Pseudomonadati</taxon>
        <taxon>Bacteroidota</taxon>
        <taxon>Cytophagia</taxon>
        <taxon>Cytophagales</taxon>
        <taxon>Spirosomataceae</taxon>
        <taxon>Dyadobacter</taxon>
    </lineage>
</organism>
<dbReference type="CAZy" id="GH43">
    <property type="family name" value="Glycoside Hydrolase Family 43"/>
</dbReference>
<dbReference type="Gene3D" id="2.60.120.200">
    <property type="match status" value="1"/>
</dbReference>
<feature type="active site" description="Proton acceptor" evidence="4">
    <location>
        <position position="30"/>
    </location>
</feature>
<evidence type="ECO:0000256" key="2">
    <source>
        <dbReference type="ARBA" id="ARBA00022801"/>
    </source>
</evidence>
<dbReference type="InterPro" id="IPR051795">
    <property type="entry name" value="Glycosyl_Hydrlase_43"/>
</dbReference>
<dbReference type="PANTHER" id="PTHR42812:SF5">
    <property type="entry name" value="ENDO-ARABINASE"/>
    <property type="match status" value="1"/>
</dbReference>
<evidence type="ECO:0000256" key="6">
    <source>
        <dbReference type="RuleBase" id="RU361187"/>
    </source>
</evidence>
<gene>
    <name evidence="9" type="ordered locus">Dfer_0650</name>
</gene>
<feature type="domain" description="Beta-xylosidase C-terminal Concanavalin A-like" evidence="8">
    <location>
        <begin position="318"/>
        <end position="461"/>
    </location>
</feature>
<name>C6W155_DYAFD</name>
<dbReference type="HOGENOM" id="CLU_543697_0_0_10"/>
<evidence type="ECO:0000313" key="9">
    <source>
        <dbReference type="EMBL" id="ACT91912.1"/>
    </source>
</evidence>
<dbReference type="Pfam" id="PF17851">
    <property type="entry name" value="GH43_C2"/>
    <property type="match status" value="1"/>
</dbReference>
<comment type="similarity">
    <text evidence="1 6">Belongs to the glycosyl hydrolase 43 family.</text>
</comment>
<dbReference type="PANTHER" id="PTHR42812">
    <property type="entry name" value="BETA-XYLOSIDASE"/>
    <property type="match status" value="1"/>
</dbReference>
<keyword evidence="7" id="KW-0732">Signal</keyword>
<feature type="signal peptide" evidence="7">
    <location>
        <begin position="1"/>
        <end position="19"/>
    </location>
</feature>
<keyword evidence="3 6" id="KW-0326">Glycosidase</keyword>
<evidence type="ECO:0000256" key="5">
    <source>
        <dbReference type="PIRSR" id="PIRSR606710-2"/>
    </source>
</evidence>
<evidence type="ECO:0000256" key="7">
    <source>
        <dbReference type="SAM" id="SignalP"/>
    </source>
</evidence>
<evidence type="ECO:0000256" key="4">
    <source>
        <dbReference type="PIRSR" id="PIRSR606710-1"/>
    </source>
</evidence>
<dbReference type="Proteomes" id="UP000002011">
    <property type="component" value="Chromosome"/>
</dbReference>
<dbReference type="SUPFAM" id="SSF49899">
    <property type="entry name" value="Concanavalin A-like lectins/glucanases"/>
    <property type="match status" value="1"/>
</dbReference>
<keyword evidence="10" id="KW-1185">Reference proteome</keyword>
<sequence length="495" mass="54726">MKRLCIVLFLLTLYQTVNAQRAVVRGDFADPSVIKVGDTYYSAATSSNWAPAFPLMKSKDLRNWEQIGAIFPDLTTWADYYYWAPELNYDNGKVYVYYTAHKKGGNLCVGVASADRPEGPYKDHGPLVCEAAGSIDGFPMRDEQGKLHLIWKEDGNSIGKPTPIWIQPMNEERTALTGEKKELFRNDAPWEANLVEGVAVVKNNGYFFAIYAAAGCCGPGCTYATGVARAKNLLGPWEKFASNPILTAEGDWMCPGHGTAVTHNGKNYLMYHAYDKASNKYTGRQALIRGFEFTPDNWLRFTNEYITPADTRTAYTVSDRFDKPELDVQWSWSVFNKPSVQIGNGQLGIKLKNEREVFIARKIDSPAHETTVEIIPARAALAGVGLIGDDQNLIYAAATQDSIQVAMLKKGVSSSLGKFPLAAKGKRVFLKMLVKNNTAISFQYSLNGKTFISLNIPATDISYLPPWDRAVRAGIIAKGRAGDEATVEGFVFQSK</sequence>
<dbReference type="Pfam" id="PF04616">
    <property type="entry name" value="Glyco_hydro_43"/>
    <property type="match status" value="1"/>
</dbReference>
<dbReference type="InterPro" id="IPR006710">
    <property type="entry name" value="Glyco_hydro_43"/>
</dbReference>
<dbReference type="AlphaFoldDB" id="C6W155"/>
<dbReference type="CDD" id="cd08999">
    <property type="entry name" value="GH43_ABN-like"/>
    <property type="match status" value="1"/>
</dbReference>
<dbReference type="OrthoDB" id="9801455at2"/>
<feature type="active site" description="Proton donor" evidence="4">
    <location>
        <position position="196"/>
    </location>
</feature>
<protein>
    <submittedName>
        <fullName evidence="9">Glycoside hydrolase family 43</fullName>
    </submittedName>
</protein>
<dbReference type="KEGG" id="dfe:Dfer_0650"/>
<reference evidence="9 10" key="1">
    <citation type="journal article" date="2009" name="Stand. Genomic Sci.">
        <title>Complete genome sequence of Dyadobacter fermentans type strain (NS114).</title>
        <authorList>
            <person name="Lang E."/>
            <person name="Lapidus A."/>
            <person name="Chertkov O."/>
            <person name="Brettin T."/>
            <person name="Detter J.C."/>
            <person name="Han C."/>
            <person name="Copeland A."/>
            <person name="Glavina Del Rio T."/>
            <person name="Nolan M."/>
            <person name="Chen F."/>
            <person name="Lucas S."/>
            <person name="Tice H."/>
            <person name="Cheng J.F."/>
            <person name="Land M."/>
            <person name="Hauser L."/>
            <person name="Chang Y.J."/>
            <person name="Jeffries C.D."/>
            <person name="Kopitz M."/>
            <person name="Bruce D."/>
            <person name="Goodwin L."/>
            <person name="Pitluck S."/>
            <person name="Ovchinnikova G."/>
            <person name="Pati A."/>
            <person name="Ivanova N."/>
            <person name="Mavrommatis K."/>
            <person name="Chen A."/>
            <person name="Palaniappan K."/>
            <person name="Chain P."/>
            <person name="Bristow J."/>
            <person name="Eisen J.A."/>
            <person name="Markowitz V."/>
            <person name="Hugenholtz P."/>
            <person name="Goker M."/>
            <person name="Rohde M."/>
            <person name="Kyrpides N.C."/>
            <person name="Klenk H.P."/>
        </authorList>
    </citation>
    <scope>NUCLEOTIDE SEQUENCE [LARGE SCALE GENOMIC DNA]</scope>
    <source>
        <strain evidence="10">ATCC 700827 / DSM 18053 / CIP 107007 / KCTC 52180 / NS114</strain>
    </source>
</reference>
<dbReference type="eggNOG" id="COG3507">
    <property type="taxonomic scope" value="Bacteria"/>
</dbReference>
<dbReference type="STRING" id="471854.Dfer_0650"/>
<proteinExistence type="inferred from homology"/>
<evidence type="ECO:0000313" key="10">
    <source>
        <dbReference type="Proteomes" id="UP000002011"/>
    </source>
</evidence>